<dbReference type="SUPFAM" id="SSF52047">
    <property type="entry name" value="RNI-like"/>
    <property type="match status" value="1"/>
</dbReference>
<evidence type="ECO:0000313" key="1">
    <source>
        <dbReference type="EMBL" id="BAY82614.1"/>
    </source>
</evidence>
<name>A0A1Z4LN61_9CYAN</name>
<sequence>MNNNQNQPREFDVVLGGENPAPVTGVVLGGIEGVKRRLESENEEARIAAIRDALNYEDEELNLLIKAIFEEIKERLGSDDESNRIAGLKDALNYGDEGLSLLVQALNNYSGEIYQDMIWRLRKSGYKGKKVLLNYNPWLVLATFRDWKDEHWFGGHNIDSPTYGGCYVSNKKSLIKVINHSEVKKIKSLKCEMYYRDRNYKTAFQDFVDTIVEAKDSLVNLKALRIGDECVTYNVKYLNSRISVCNIYPILAAYPKLKLLHIRGKMYQEDVFIPDNKILAVHNIKNKLAVSAKTFKHESLKTLIIDADGISDKNLAKLCNLDLPSLEYLEIWLNRGDSHNISIQSLAPILAGKYCQNLVYLAIRNSKNTTELVKAIVDSPIINSLKILEITDGNIRSDGARALLESPAIDRLHTLNVSASGLDANTIEKLSQLNCRVITEASHRYYSVWE</sequence>
<dbReference type="EMBL" id="AP018227">
    <property type="protein sequence ID" value="BAY82614.1"/>
    <property type="molecule type" value="Genomic_DNA"/>
</dbReference>
<dbReference type="OrthoDB" id="571184at2"/>
<accession>A0A1Z4LN61</accession>
<keyword evidence="2" id="KW-1185">Reference proteome</keyword>
<reference evidence="1 2" key="1">
    <citation type="submission" date="2017-06" db="EMBL/GenBank/DDBJ databases">
        <title>Genome sequencing of cyanobaciteial culture collection at National Institute for Environmental Studies (NIES).</title>
        <authorList>
            <person name="Hirose Y."/>
            <person name="Shimura Y."/>
            <person name="Fujisawa T."/>
            <person name="Nakamura Y."/>
            <person name="Kawachi M."/>
        </authorList>
    </citation>
    <scope>NUCLEOTIDE SEQUENCE [LARGE SCALE GENOMIC DNA]</scope>
    <source>
        <strain evidence="1 2">NIES-267</strain>
    </source>
</reference>
<dbReference type="Proteomes" id="UP000218418">
    <property type="component" value="Chromosome"/>
</dbReference>
<dbReference type="Gene3D" id="3.80.10.10">
    <property type="entry name" value="Ribonuclease Inhibitor"/>
    <property type="match status" value="1"/>
</dbReference>
<proteinExistence type="predicted"/>
<dbReference type="AlphaFoldDB" id="A0A1Z4LN61"/>
<organism evidence="1 2">
    <name type="scientific">Calothrix parasitica NIES-267</name>
    <dbReference type="NCBI Taxonomy" id="1973488"/>
    <lineage>
        <taxon>Bacteria</taxon>
        <taxon>Bacillati</taxon>
        <taxon>Cyanobacteriota</taxon>
        <taxon>Cyanophyceae</taxon>
        <taxon>Nostocales</taxon>
        <taxon>Calotrichaceae</taxon>
        <taxon>Calothrix</taxon>
    </lineage>
</organism>
<dbReference type="InterPro" id="IPR032675">
    <property type="entry name" value="LRR_dom_sf"/>
</dbReference>
<evidence type="ECO:0000313" key="2">
    <source>
        <dbReference type="Proteomes" id="UP000218418"/>
    </source>
</evidence>
<gene>
    <name evidence="1" type="ORF">NIES267_20970</name>
</gene>
<protein>
    <submittedName>
        <fullName evidence="1">Pentapeptide repeat protein</fullName>
    </submittedName>
</protein>